<reference evidence="2 3" key="1">
    <citation type="submission" date="2017-05" db="EMBL/GenBank/DDBJ databases">
        <authorList>
            <person name="Song R."/>
            <person name="Chenine A.L."/>
            <person name="Ruprecht R.M."/>
        </authorList>
    </citation>
    <scope>NUCLEOTIDE SEQUENCE [LARGE SCALE GENOMIC DNA]</scope>
    <source>
        <strain evidence="2 3">S567_C10_BS</strain>
    </source>
</reference>
<comment type="caution">
    <text evidence="2">The sequence shown here is derived from an EMBL/GenBank/DDBJ whole genome shotgun (WGS) entry which is preliminary data.</text>
</comment>
<sequence>MTDKLDLAVNHAMSSAIARARMSLLNQGIGHDAKRPQAWCEYGFPQEITFNDLYTMYRRGGIAHGAVEKIVTTCWKTNPQVIEGDDQDRSSDETEWERKNKPLIAGGRFWRAVSEADRRRLVGRYSGLLLHIRDSQPWDRPVTGKVNGLAKVTPAWAGCLKPKSFDEKPDSETYGQPAMWEYTEASQAGRPGLVRDIHPDRVFILGDWTGDAIGFLEPAYNSFVSLEKVEGGSGESFLKNAARQLLLNFDKDIQLGEIASTYGVTLDALNERFNEAARQLNRGNDVLLPTQGATVTQMVSAVSDPSPTYNVNLQTAAAGVDIPTKILVGMQTGERASSEDQKYHNARCQARRVQELTFEINDLFAHLMRIGVVPLKAEFTAIWDDLTVPTKAERLANSKTMSEINSAAIGTGEPVFTAEEIREEAGYDPLEGGDPLPDTEPEDEDAARTDPTGEQQ</sequence>
<evidence type="ECO:0000313" key="2">
    <source>
        <dbReference type="EMBL" id="OTI61944.1"/>
    </source>
</evidence>
<evidence type="ECO:0000259" key="1">
    <source>
        <dbReference type="Pfam" id="PF06381"/>
    </source>
</evidence>
<dbReference type="EMBL" id="NFFZ01000006">
    <property type="protein sequence ID" value="OTI61944.1"/>
    <property type="molecule type" value="Genomic_DNA"/>
</dbReference>
<gene>
    <name evidence="2" type="ORF">CAZ10_14775</name>
</gene>
<organism evidence="2 3">
    <name type="scientific">Pseudomonas aeruginosa</name>
    <dbReference type="NCBI Taxonomy" id="287"/>
    <lineage>
        <taxon>Bacteria</taxon>
        <taxon>Pseudomonadati</taxon>
        <taxon>Pseudomonadota</taxon>
        <taxon>Gammaproteobacteria</taxon>
        <taxon>Pseudomonadales</taxon>
        <taxon>Pseudomonadaceae</taxon>
        <taxon>Pseudomonas</taxon>
    </lineage>
</organism>
<accession>A0A241XRZ4</accession>
<name>A0A241XRZ4_PSEAI</name>
<dbReference type="InterPro" id="IPR024459">
    <property type="entry name" value="Acb1-like_N"/>
</dbReference>
<proteinExistence type="predicted"/>
<dbReference type="AlphaFoldDB" id="A0A241XRZ4"/>
<feature type="domain" description="Anti-CBASS protein Acb1-like N-terminal" evidence="1">
    <location>
        <begin position="54"/>
        <end position="403"/>
    </location>
</feature>
<protein>
    <submittedName>
        <fullName evidence="2">DUF1073 domain-containing protein</fullName>
    </submittedName>
</protein>
<evidence type="ECO:0000313" key="3">
    <source>
        <dbReference type="Proteomes" id="UP000194857"/>
    </source>
</evidence>
<dbReference type="Proteomes" id="UP000194857">
    <property type="component" value="Unassembled WGS sequence"/>
</dbReference>
<dbReference type="RefSeq" id="WP_033967619.1">
    <property type="nucleotide sequence ID" value="NZ_JAHERK010000001.1"/>
</dbReference>
<dbReference type="Pfam" id="PF06381">
    <property type="entry name" value="Phage_portal_3"/>
    <property type="match status" value="1"/>
</dbReference>